<organism evidence="2 3">
    <name type="scientific">Streptomyces lacrimifluminis</name>
    <dbReference type="NCBI Taxonomy" id="1500077"/>
    <lineage>
        <taxon>Bacteria</taxon>
        <taxon>Bacillati</taxon>
        <taxon>Actinomycetota</taxon>
        <taxon>Actinomycetes</taxon>
        <taxon>Kitasatosporales</taxon>
        <taxon>Streptomycetaceae</taxon>
        <taxon>Streptomyces</taxon>
    </lineage>
</organism>
<comment type="caution">
    <text evidence="2">The sequence shown here is derived from an EMBL/GenBank/DDBJ whole genome shotgun (WGS) entry which is preliminary data.</text>
</comment>
<keyword evidence="3" id="KW-1185">Reference proteome</keyword>
<protein>
    <submittedName>
        <fullName evidence="2">Uncharacterized protein</fullName>
    </submittedName>
</protein>
<dbReference type="EMBL" id="BMMU01000074">
    <property type="protein sequence ID" value="GGJ71766.1"/>
    <property type="molecule type" value="Genomic_DNA"/>
</dbReference>
<reference evidence="2" key="1">
    <citation type="journal article" date="2014" name="Int. J. Syst. Evol. Microbiol.">
        <title>Complete genome sequence of Corynebacterium casei LMG S-19264T (=DSM 44701T), isolated from a smear-ripened cheese.</title>
        <authorList>
            <consortium name="US DOE Joint Genome Institute (JGI-PGF)"/>
            <person name="Walter F."/>
            <person name="Albersmeier A."/>
            <person name="Kalinowski J."/>
            <person name="Ruckert C."/>
        </authorList>
    </citation>
    <scope>NUCLEOTIDE SEQUENCE</scope>
    <source>
        <strain evidence="2">CGMCC 4.7272</strain>
    </source>
</reference>
<dbReference type="AlphaFoldDB" id="A0A917PDD8"/>
<sequence length="80" mass="8899">MDSTVASAAVTVAACVAGVIARVVVVQITPRALPRRTRIEEEGRTARINALGEGRQPWTVWRMTPHPPPYRARGARQRRR</sequence>
<evidence type="ECO:0000313" key="3">
    <source>
        <dbReference type="Proteomes" id="UP000625682"/>
    </source>
</evidence>
<reference evidence="2" key="2">
    <citation type="submission" date="2020-09" db="EMBL/GenBank/DDBJ databases">
        <authorList>
            <person name="Sun Q."/>
            <person name="Zhou Y."/>
        </authorList>
    </citation>
    <scope>NUCLEOTIDE SEQUENCE</scope>
    <source>
        <strain evidence="2">CGMCC 4.7272</strain>
    </source>
</reference>
<gene>
    <name evidence="2" type="ORF">GCM10012282_80840</name>
</gene>
<evidence type="ECO:0000313" key="2">
    <source>
        <dbReference type="EMBL" id="GGJ71766.1"/>
    </source>
</evidence>
<dbReference type="Proteomes" id="UP000625682">
    <property type="component" value="Unassembled WGS sequence"/>
</dbReference>
<accession>A0A917PDD8</accession>
<proteinExistence type="predicted"/>
<feature type="region of interest" description="Disordered" evidence="1">
    <location>
        <begin position="59"/>
        <end position="80"/>
    </location>
</feature>
<name>A0A917PDD8_9ACTN</name>
<evidence type="ECO:0000256" key="1">
    <source>
        <dbReference type="SAM" id="MobiDB-lite"/>
    </source>
</evidence>